<organism evidence="1 2">
    <name type="scientific">Austropuccinia psidii MF-1</name>
    <dbReference type="NCBI Taxonomy" id="1389203"/>
    <lineage>
        <taxon>Eukaryota</taxon>
        <taxon>Fungi</taxon>
        <taxon>Dikarya</taxon>
        <taxon>Basidiomycota</taxon>
        <taxon>Pucciniomycotina</taxon>
        <taxon>Pucciniomycetes</taxon>
        <taxon>Pucciniales</taxon>
        <taxon>Sphaerophragmiaceae</taxon>
        <taxon>Austropuccinia</taxon>
    </lineage>
</organism>
<dbReference type="Proteomes" id="UP000765509">
    <property type="component" value="Unassembled WGS sequence"/>
</dbReference>
<dbReference type="EMBL" id="AVOT02042013">
    <property type="protein sequence ID" value="MBW0537396.1"/>
    <property type="molecule type" value="Genomic_DNA"/>
</dbReference>
<evidence type="ECO:0000313" key="1">
    <source>
        <dbReference type="EMBL" id="MBW0537396.1"/>
    </source>
</evidence>
<name>A0A9Q3FHG9_9BASI</name>
<proteinExistence type="predicted"/>
<dbReference type="AlphaFoldDB" id="A0A9Q3FHG9"/>
<reference evidence="1" key="1">
    <citation type="submission" date="2021-03" db="EMBL/GenBank/DDBJ databases">
        <title>Draft genome sequence of rust myrtle Austropuccinia psidii MF-1, a brazilian biotype.</title>
        <authorList>
            <person name="Quecine M.C."/>
            <person name="Pachon D.M.R."/>
            <person name="Bonatelli M.L."/>
            <person name="Correr F.H."/>
            <person name="Franceschini L.M."/>
            <person name="Leite T.F."/>
            <person name="Margarido G.R.A."/>
            <person name="Almeida C.A."/>
            <person name="Ferrarezi J.A."/>
            <person name="Labate C.A."/>
        </authorList>
    </citation>
    <scope>NUCLEOTIDE SEQUENCE</scope>
    <source>
        <strain evidence="1">MF-1</strain>
    </source>
</reference>
<evidence type="ECO:0000313" key="2">
    <source>
        <dbReference type="Proteomes" id="UP000765509"/>
    </source>
</evidence>
<dbReference type="OrthoDB" id="2506356at2759"/>
<gene>
    <name evidence="1" type="ORF">O181_077111</name>
</gene>
<sequence length="159" mass="17639">MPLRSGKSYSTTKSDSSDSDLVASVLLPDPDITVQSSSATHYFDLDSHMEQSNLSENKQNTIMTSSAVSPALHAFIKNPSKYTSSVPCLKSDGSNFYDWSQAIDGVLMYIFHRMSFTDTIDTFDAPVEVMGTLRFFIQPTISPNLTEIIQQTFSPKDAY</sequence>
<keyword evidence="2" id="KW-1185">Reference proteome</keyword>
<accession>A0A9Q3FHG9</accession>
<protein>
    <submittedName>
        <fullName evidence="1">Uncharacterized protein</fullName>
    </submittedName>
</protein>
<comment type="caution">
    <text evidence="1">The sequence shown here is derived from an EMBL/GenBank/DDBJ whole genome shotgun (WGS) entry which is preliminary data.</text>
</comment>